<accession>A0ABR6BJ29</accession>
<keyword evidence="3" id="KW-0238">DNA-binding</keyword>
<sequence>MKTMQMESPAKNIAERLWRAYAPFQRGRNTLGDLTSMLSILLLADFIESAGKNEDELVTRWERAVDEAGKAKSPLVDLRAALRSASRNPHFPVADLRNVGLLDEDRESDDLPWLATFVTALGRFPKLANAGLSEVCDLLLERHNQESTFSTGEFYTPRALAHLLIKLASVRPGDRILDPACGAGGMLAMAAQHIAEHGRVDGDSVKAYVTDHSNIGLATMNLAVHGVDRPKVRASDPVSMFKTTDTDLVDRVVSNPPFNQRIEHTKTTGWVFGRPPESNANFAWLQLAWSRLSDSGTAVMIMPSAAAWSSGREAEIRTGMLANNVILGVIALPQNLFTHTSVSVHIWILTRAINEPPHTGTNPVLFIDASQLGTQLPRQQRVLTADDVDRISSRFHAWRRSHTTPDEPGFSRSVSQEEILDKDGSLDPRLYIEAGQGQPITAPNMRSMLDDLVEHGMETVQSCLHLRDIFDQREQMAGSRIEPRRVLLGNMVSSTAKGRSGSQVSGLLFAGPSGSHIRAEDYVETGIPVVMPKDLIGNGFAEANIRYITEQHADRLPRFRLRARDVVLARRGELGRCAVVQGAQEGWVCGTGCFVLRPPAELDPEYFAAYLRSPEAREWLESHSTGSMTMKTISLDVLSELPVVLPQLETQRAIVEVMTQLDEHEWLLQEQIALTQEIRRDALNDLLGK</sequence>
<feature type="domain" description="DNA methylase adenine-specific" evidence="5">
    <location>
        <begin position="132"/>
        <end position="434"/>
    </location>
</feature>
<evidence type="ECO:0000256" key="1">
    <source>
        <dbReference type="ARBA" id="ARBA00010923"/>
    </source>
</evidence>
<organism evidence="6 7">
    <name type="scientific">Kutzneria viridogrisea</name>
    <dbReference type="NCBI Taxonomy" id="47990"/>
    <lineage>
        <taxon>Bacteria</taxon>
        <taxon>Bacillati</taxon>
        <taxon>Actinomycetota</taxon>
        <taxon>Actinomycetes</taxon>
        <taxon>Pseudonocardiales</taxon>
        <taxon>Pseudonocardiaceae</taxon>
        <taxon>Kutzneria</taxon>
    </lineage>
</organism>
<keyword evidence="7" id="KW-1185">Reference proteome</keyword>
<dbReference type="InterPro" id="IPR003356">
    <property type="entry name" value="DNA_methylase_A-5"/>
</dbReference>
<dbReference type="InterPro" id="IPR044946">
    <property type="entry name" value="Restrct_endonuc_typeI_TRD_sf"/>
</dbReference>
<comment type="caution">
    <text evidence="6">The sequence shown here is derived from an EMBL/GenBank/DDBJ whole genome shotgun (WGS) entry which is preliminary data.</text>
</comment>
<dbReference type="Pfam" id="PF02384">
    <property type="entry name" value="N6_Mtase"/>
    <property type="match status" value="1"/>
</dbReference>
<dbReference type="GO" id="GO:0032259">
    <property type="term" value="P:methylation"/>
    <property type="evidence" value="ECO:0007669"/>
    <property type="project" value="UniProtKB-KW"/>
</dbReference>
<comment type="similarity">
    <text evidence="1">Belongs to the type-I restriction system S methylase family.</text>
</comment>
<dbReference type="PROSITE" id="PS00092">
    <property type="entry name" value="N6_MTASE"/>
    <property type="match status" value="1"/>
</dbReference>
<dbReference type="PANTHER" id="PTHR42998">
    <property type="entry name" value="TYPE I RESTRICTION ENZYME HINDVIIP M PROTEIN-RELATED"/>
    <property type="match status" value="1"/>
</dbReference>
<dbReference type="InterPro" id="IPR002052">
    <property type="entry name" value="DNA_methylase_N6_adenine_CS"/>
</dbReference>
<keyword evidence="6" id="KW-0808">Transferase</keyword>
<dbReference type="CDD" id="cd16961">
    <property type="entry name" value="RMtype1_S_TRD-CR_like"/>
    <property type="match status" value="1"/>
</dbReference>
<proteinExistence type="inferred from homology"/>
<keyword evidence="2" id="KW-0680">Restriction system</keyword>
<dbReference type="RefSeq" id="WP_182838087.1">
    <property type="nucleotide sequence ID" value="NZ_BAAABQ010000020.1"/>
</dbReference>
<dbReference type="Proteomes" id="UP000517916">
    <property type="component" value="Unassembled WGS sequence"/>
</dbReference>
<dbReference type="InterPro" id="IPR052916">
    <property type="entry name" value="Type-I_RE_MTase_Subunit"/>
</dbReference>
<reference evidence="6 7" key="1">
    <citation type="submission" date="2020-08" db="EMBL/GenBank/DDBJ databases">
        <title>Genomic Encyclopedia of Archaeal and Bacterial Type Strains, Phase II (KMG-II): from individual species to whole genera.</title>
        <authorList>
            <person name="Goeker M."/>
        </authorList>
    </citation>
    <scope>NUCLEOTIDE SEQUENCE [LARGE SCALE GENOMIC DNA]</scope>
    <source>
        <strain evidence="6 7">DSM 43850</strain>
    </source>
</reference>
<evidence type="ECO:0000259" key="4">
    <source>
        <dbReference type="Pfam" id="PF01420"/>
    </source>
</evidence>
<dbReference type="InterPro" id="IPR029063">
    <property type="entry name" value="SAM-dependent_MTases_sf"/>
</dbReference>
<dbReference type="PRINTS" id="PR00507">
    <property type="entry name" value="N12N6MTFRASE"/>
</dbReference>
<dbReference type="Gene3D" id="3.90.220.20">
    <property type="entry name" value="DNA methylase specificity domains"/>
    <property type="match status" value="1"/>
</dbReference>
<dbReference type="Pfam" id="PF01420">
    <property type="entry name" value="Methylase_S"/>
    <property type="match status" value="1"/>
</dbReference>
<dbReference type="Gene3D" id="3.40.50.150">
    <property type="entry name" value="Vaccinia Virus protein VP39"/>
    <property type="match status" value="1"/>
</dbReference>
<evidence type="ECO:0000256" key="2">
    <source>
        <dbReference type="ARBA" id="ARBA00022747"/>
    </source>
</evidence>
<feature type="domain" description="Type I restriction modification DNA specificity" evidence="4">
    <location>
        <begin position="526"/>
        <end position="666"/>
    </location>
</feature>
<dbReference type="PANTHER" id="PTHR42998:SF1">
    <property type="entry name" value="TYPE I RESTRICTION ENZYME HINDI METHYLASE SUBUNIT"/>
    <property type="match status" value="1"/>
</dbReference>
<dbReference type="GO" id="GO:0009007">
    <property type="term" value="F:site-specific DNA-methyltransferase (adenine-specific) activity"/>
    <property type="evidence" value="ECO:0007669"/>
    <property type="project" value="UniProtKB-EC"/>
</dbReference>
<dbReference type="SUPFAM" id="SSF53335">
    <property type="entry name" value="S-adenosyl-L-methionine-dependent methyltransferases"/>
    <property type="match status" value="1"/>
</dbReference>
<dbReference type="InterPro" id="IPR000055">
    <property type="entry name" value="Restrct_endonuc_typeI_TRD"/>
</dbReference>
<evidence type="ECO:0000313" key="7">
    <source>
        <dbReference type="Proteomes" id="UP000517916"/>
    </source>
</evidence>
<evidence type="ECO:0000256" key="3">
    <source>
        <dbReference type="ARBA" id="ARBA00023125"/>
    </source>
</evidence>
<gene>
    <name evidence="6" type="ORF">BC739_004098</name>
</gene>
<evidence type="ECO:0000259" key="5">
    <source>
        <dbReference type="Pfam" id="PF02384"/>
    </source>
</evidence>
<name>A0ABR6BJ29_9PSEU</name>
<dbReference type="EMBL" id="JACJID010000003">
    <property type="protein sequence ID" value="MBA8926892.1"/>
    <property type="molecule type" value="Genomic_DNA"/>
</dbReference>
<evidence type="ECO:0000313" key="6">
    <source>
        <dbReference type="EMBL" id="MBA8926892.1"/>
    </source>
</evidence>
<protein>
    <submittedName>
        <fullName evidence="6">Type I restriction enzyme M protein</fullName>
        <ecNumber evidence="6">2.1.1.72</ecNumber>
    </submittedName>
</protein>
<dbReference type="SUPFAM" id="SSF116734">
    <property type="entry name" value="DNA methylase specificity domain"/>
    <property type="match status" value="1"/>
</dbReference>
<dbReference type="EC" id="2.1.1.72" evidence="6"/>
<keyword evidence="6" id="KW-0489">Methyltransferase</keyword>